<feature type="domain" description="SGNH hydrolase-type esterase" evidence="1">
    <location>
        <begin position="154"/>
        <end position="303"/>
    </location>
</feature>
<evidence type="ECO:0000313" key="3">
    <source>
        <dbReference type="EMBL" id="QJE96323.1"/>
    </source>
</evidence>
<evidence type="ECO:0000259" key="2">
    <source>
        <dbReference type="Pfam" id="PF17996"/>
    </source>
</evidence>
<dbReference type="InterPro" id="IPR037461">
    <property type="entry name" value="CtCE2-like_dom"/>
</dbReference>
<organism evidence="3 4">
    <name type="scientific">Luteolibacter luteus</name>
    <dbReference type="NCBI Taxonomy" id="2728835"/>
    <lineage>
        <taxon>Bacteria</taxon>
        <taxon>Pseudomonadati</taxon>
        <taxon>Verrucomicrobiota</taxon>
        <taxon>Verrucomicrobiia</taxon>
        <taxon>Verrucomicrobiales</taxon>
        <taxon>Verrucomicrobiaceae</taxon>
        <taxon>Luteolibacter</taxon>
    </lineage>
</organism>
<gene>
    <name evidence="3" type="ORF">HHL09_11180</name>
</gene>
<dbReference type="AlphaFoldDB" id="A0A858RJT8"/>
<dbReference type="InterPro" id="IPR040794">
    <property type="entry name" value="CE2_N"/>
</dbReference>
<sequence>MRWLSFIPAAAALALSSCKLVHGPPEKRAEFPASHPAVHYVGRWEETADGDRRASWPGFYLSTGFTGRSIAVQIDDPGNYFNVHIDGEFQRVVRGPGNAGWVTLAKGLSPGSHSLRLARRNISFARPTEISRFALDEGSRLIDERSQPRLKIEFIGDSFTAAEGNEATAPTLPWERKFAVTDSEKGYAAMIARDLDAEYVTVCRSGNGVLCDWQGSRSSAMVERYGRTLMDERSPRWDFSCWTPDLVVISLGLNDRTGLARKDGSIREKDSANFRREYRRLIDTVRAAHPQARIVALSPYTPWAREQIGRVVTELGSPRVTYATFDEFPGGYVADGHPTVETHRKMADQILPQLPGLKPSRNRR</sequence>
<dbReference type="CDD" id="cd01831">
    <property type="entry name" value="Endoglucanase_E_like"/>
    <property type="match status" value="1"/>
</dbReference>
<dbReference type="Pfam" id="PF13472">
    <property type="entry name" value="Lipase_GDSL_2"/>
    <property type="match status" value="1"/>
</dbReference>
<evidence type="ECO:0000313" key="4">
    <source>
        <dbReference type="Proteomes" id="UP000501812"/>
    </source>
</evidence>
<dbReference type="Proteomes" id="UP000501812">
    <property type="component" value="Chromosome"/>
</dbReference>
<dbReference type="PANTHER" id="PTHR37834">
    <property type="entry name" value="GDSL-LIKE LIPASE/ACYLHYDROLASE DOMAIN PROTEIN (AFU_ORTHOLOGUE AFUA_2G00620)"/>
    <property type="match status" value="1"/>
</dbReference>
<dbReference type="RefSeq" id="WP_169454724.1">
    <property type="nucleotide sequence ID" value="NZ_CP051774.1"/>
</dbReference>
<dbReference type="GO" id="GO:0052689">
    <property type="term" value="F:carboxylic ester hydrolase activity"/>
    <property type="evidence" value="ECO:0007669"/>
    <property type="project" value="InterPro"/>
</dbReference>
<dbReference type="PROSITE" id="PS51257">
    <property type="entry name" value="PROKAR_LIPOPROTEIN"/>
    <property type="match status" value="1"/>
</dbReference>
<keyword evidence="3" id="KW-0378">Hydrolase</keyword>
<feature type="domain" description="Carbohydrate esterase 2 N-terminal" evidence="2">
    <location>
        <begin position="40"/>
        <end position="142"/>
    </location>
</feature>
<reference evidence="3 4" key="1">
    <citation type="submission" date="2020-04" db="EMBL/GenBank/DDBJ databases">
        <title>Luteolibacter sp. G-1-1-1 isolated from soil.</title>
        <authorList>
            <person name="Dahal R.H."/>
        </authorList>
    </citation>
    <scope>NUCLEOTIDE SEQUENCE [LARGE SCALE GENOMIC DNA]</scope>
    <source>
        <strain evidence="3 4">G-1-1-1</strain>
    </source>
</reference>
<protein>
    <submittedName>
        <fullName evidence="3">SGNH/GDSL hydrolase family protein</fullName>
    </submittedName>
</protein>
<dbReference type="InterPro" id="IPR036514">
    <property type="entry name" value="SGNH_hydro_sf"/>
</dbReference>
<dbReference type="PANTHER" id="PTHR37834:SF2">
    <property type="entry name" value="ESTERASE, SGNH HYDROLASE-TYPE"/>
    <property type="match status" value="1"/>
</dbReference>
<evidence type="ECO:0000259" key="1">
    <source>
        <dbReference type="Pfam" id="PF13472"/>
    </source>
</evidence>
<dbReference type="Pfam" id="PF17996">
    <property type="entry name" value="CE2_N"/>
    <property type="match status" value="1"/>
</dbReference>
<dbReference type="Gene3D" id="3.40.50.1110">
    <property type="entry name" value="SGNH hydrolase"/>
    <property type="match status" value="1"/>
</dbReference>
<dbReference type="KEGG" id="luo:HHL09_11180"/>
<dbReference type="Gene3D" id="2.60.120.260">
    <property type="entry name" value="Galactose-binding domain-like"/>
    <property type="match status" value="1"/>
</dbReference>
<accession>A0A858RJT8</accession>
<name>A0A858RJT8_9BACT</name>
<dbReference type="SUPFAM" id="SSF52266">
    <property type="entry name" value="SGNH hydrolase"/>
    <property type="match status" value="1"/>
</dbReference>
<keyword evidence="4" id="KW-1185">Reference proteome</keyword>
<proteinExistence type="predicted"/>
<dbReference type="InterPro" id="IPR013830">
    <property type="entry name" value="SGNH_hydro"/>
</dbReference>
<dbReference type="EMBL" id="CP051774">
    <property type="protein sequence ID" value="QJE96323.1"/>
    <property type="molecule type" value="Genomic_DNA"/>
</dbReference>
<dbReference type="InterPro" id="IPR052762">
    <property type="entry name" value="PCW_deacetylase/CE"/>
</dbReference>